<dbReference type="Pfam" id="PF00089">
    <property type="entry name" value="Trypsin"/>
    <property type="match status" value="2"/>
</dbReference>
<evidence type="ECO:0000259" key="6">
    <source>
        <dbReference type="PROSITE" id="PS50240"/>
    </source>
</evidence>
<evidence type="ECO:0000256" key="2">
    <source>
        <dbReference type="ARBA" id="ARBA00023157"/>
    </source>
</evidence>
<dbReference type="GO" id="GO:0004252">
    <property type="term" value="F:serine-type endopeptidase activity"/>
    <property type="evidence" value="ECO:0007669"/>
    <property type="project" value="InterPro"/>
</dbReference>
<dbReference type="InterPro" id="IPR051333">
    <property type="entry name" value="CLIP_Serine_Protease"/>
</dbReference>
<keyword evidence="5" id="KW-0720">Serine protease</keyword>
<dbReference type="GO" id="GO:0006508">
    <property type="term" value="P:proteolysis"/>
    <property type="evidence" value="ECO:0007669"/>
    <property type="project" value="UniProtKB-KW"/>
</dbReference>
<dbReference type="PRINTS" id="PR00722">
    <property type="entry name" value="CHYMOTRYPSIN"/>
</dbReference>
<dbReference type="InterPro" id="IPR033116">
    <property type="entry name" value="TRYPSIN_SER"/>
</dbReference>
<dbReference type="InterPro" id="IPR022700">
    <property type="entry name" value="CLIP"/>
</dbReference>
<keyword evidence="3" id="KW-0325">Glycoprotein</keyword>
<name>A0AAV7XD41_9NEOP</name>
<evidence type="ECO:0000256" key="3">
    <source>
        <dbReference type="ARBA" id="ARBA00023180"/>
    </source>
</evidence>
<proteinExistence type="inferred from homology"/>
<dbReference type="Gene3D" id="2.40.10.10">
    <property type="entry name" value="Trypsin-like serine proteases"/>
    <property type="match status" value="4"/>
</dbReference>
<keyword evidence="5" id="KW-0378">Hydrolase</keyword>
<dbReference type="CDD" id="cd00190">
    <property type="entry name" value="Tryp_SPc"/>
    <property type="match status" value="2"/>
</dbReference>
<feature type="domain" description="Peptidase S1" evidence="6">
    <location>
        <begin position="143"/>
        <end position="398"/>
    </location>
</feature>
<dbReference type="AlphaFoldDB" id="A0AAV7XD41"/>
<keyword evidence="9" id="KW-1185">Reference proteome</keyword>
<feature type="domain" description="Peptidase S1" evidence="6">
    <location>
        <begin position="450"/>
        <end position="710"/>
    </location>
</feature>
<evidence type="ECO:0000313" key="8">
    <source>
        <dbReference type="EMBL" id="KAJ1521729.1"/>
    </source>
</evidence>
<dbReference type="InterPro" id="IPR001314">
    <property type="entry name" value="Peptidase_S1A"/>
</dbReference>
<dbReference type="PROSITE" id="PS50240">
    <property type="entry name" value="TRYPSIN_DOM"/>
    <property type="match status" value="2"/>
</dbReference>
<dbReference type="InterPro" id="IPR018114">
    <property type="entry name" value="TRYPSIN_HIS"/>
</dbReference>
<protein>
    <recommendedName>
        <fullName evidence="10">Transmembrane protease serine 9-like</fullName>
    </recommendedName>
</protein>
<dbReference type="PANTHER" id="PTHR24260:SF147">
    <property type="entry name" value="EG:BACR7A4.3 PROTEIN-RELATED"/>
    <property type="match status" value="1"/>
</dbReference>
<dbReference type="InterPro" id="IPR043504">
    <property type="entry name" value="Peptidase_S1_PA_chymotrypsin"/>
</dbReference>
<keyword evidence="2" id="KW-1015">Disulfide bond</keyword>
<dbReference type="SUPFAM" id="SSF50494">
    <property type="entry name" value="Trypsin-like serine proteases"/>
    <property type="match status" value="2"/>
</dbReference>
<evidence type="ECO:0000259" key="7">
    <source>
        <dbReference type="PROSITE" id="PS51888"/>
    </source>
</evidence>
<dbReference type="Proteomes" id="UP001075354">
    <property type="component" value="Chromosome 13"/>
</dbReference>
<dbReference type="InterPro" id="IPR009003">
    <property type="entry name" value="Peptidase_S1_PA"/>
</dbReference>
<gene>
    <name evidence="8" type="ORF">ONE63_003370</name>
</gene>
<dbReference type="PROSITE" id="PS00134">
    <property type="entry name" value="TRYPSIN_HIS"/>
    <property type="match status" value="2"/>
</dbReference>
<comment type="caution">
    <text evidence="8">The sequence shown here is derived from an EMBL/GenBank/DDBJ whole genome shotgun (WGS) entry which is preliminary data.</text>
</comment>
<keyword evidence="5" id="KW-0645">Protease</keyword>
<organism evidence="8 9">
    <name type="scientific">Megalurothrips usitatus</name>
    <name type="common">bean blossom thrips</name>
    <dbReference type="NCBI Taxonomy" id="439358"/>
    <lineage>
        <taxon>Eukaryota</taxon>
        <taxon>Metazoa</taxon>
        <taxon>Ecdysozoa</taxon>
        <taxon>Arthropoda</taxon>
        <taxon>Hexapoda</taxon>
        <taxon>Insecta</taxon>
        <taxon>Pterygota</taxon>
        <taxon>Neoptera</taxon>
        <taxon>Paraneoptera</taxon>
        <taxon>Thysanoptera</taxon>
        <taxon>Terebrantia</taxon>
        <taxon>Thripoidea</taxon>
        <taxon>Thripidae</taxon>
        <taxon>Megalurothrips</taxon>
    </lineage>
</organism>
<dbReference type="InterPro" id="IPR001254">
    <property type="entry name" value="Trypsin_dom"/>
</dbReference>
<dbReference type="SMART" id="SM00020">
    <property type="entry name" value="Tryp_SPc"/>
    <property type="match status" value="2"/>
</dbReference>
<dbReference type="FunFam" id="2.40.10.10:FF:000028">
    <property type="entry name" value="Serine protease easter"/>
    <property type="match status" value="1"/>
</dbReference>
<dbReference type="FunFam" id="2.40.10.10:FF:000068">
    <property type="entry name" value="transmembrane protease serine 2"/>
    <property type="match status" value="1"/>
</dbReference>
<sequence>MVLVQGQQQLVGGKSCLHRASGGTGECVPLPRCRSAVEERRRGAHPQSCGFPYSGARIPDVCCPLPTPAVPPGAPLAASAVAGGAGSAPPSSITCKAFNASLAALEASDRGRPGSVARGMCRTYLKDVCESKIGLWRVKNQFGYGFSPVNELEYPHMALLGAGDKDNIKYFCGGSLISPNFVLTAAHCATTAEGATVRWALVGALNRTLSQDRDEAARQLLEVAETVVHPQYTGQARYHDIALVRLAQNARFAPKEVRPACLHTDLDDEVAPGQVAAVTGWGAESYGDDGSETLLKGNVTVRRLEDCRATGRGSKLPRGLDADVHICAGGYDNVATDACNGDSGGPLQFPALLKSTMAEDCMFRVAGVVSFGPPCGIGLPGVYTRVSTYVPWIEKIVWPRGQGECLADTGPGSVARRACRNYMEDFCLNLGRRSLPSVTRYSECHFQDMPKAGSGPAAMQYQPFEPVSDDEFPHQVHLVHGDRRETGCAGSLIAPNFVLTAAHCAALDCAAVTSVILGLTARSESPPETLDVAEVFVHPDFDPQRRLNDIALLRLAEPVRPTIQMRPACLHTDLDEEPTQAIGSGLMANGRWEDVKGILKKVQLAVRSTAACSASLRTGLAKTQLCTGGTAGSAVYPGESGGPLQTVYRKIIGLDWKHLPLNSKETAPLTQLPIYQVAGIISIPSRCGSGLPDVYTKVSAFIPWIESIVWPTSNSATVTK</sequence>
<comment type="similarity">
    <text evidence="4">Belongs to the peptidase S1 family. CLIP subfamily.</text>
</comment>
<reference evidence="8" key="1">
    <citation type="submission" date="2022-12" db="EMBL/GenBank/DDBJ databases">
        <title>Chromosome-level genome assembly of the bean flower thrips Megalurothrips usitatus.</title>
        <authorList>
            <person name="Ma L."/>
            <person name="Liu Q."/>
            <person name="Li H."/>
            <person name="Cai W."/>
        </authorList>
    </citation>
    <scope>NUCLEOTIDE SEQUENCE</scope>
    <source>
        <strain evidence="8">Cailab_2022a</strain>
    </source>
</reference>
<evidence type="ECO:0000256" key="4">
    <source>
        <dbReference type="ARBA" id="ARBA00024195"/>
    </source>
</evidence>
<evidence type="ECO:0000313" key="9">
    <source>
        <dbReference type="Proteomes" id="UP001075354"/>
    </source>
</evidence>
<keyword evidence="1" id="KW-0732">Signal</keyword>
<evidence type="ECO:0000256" key="5">
    <source>
        <dbReference type="RuleBase" id="RU363034"/>
    </source>
</evidence>
<accession>A0AAV7XD41</accession>
<dbReference type="PROSITE" id="PS00135">
    <property type="entry name" value="TRYPSIN_SER"/>
    <property type="match status" value="2"/>
</dbReference>
<dbReference type="SMART" id="SM00680">
    <property type="entry name" value="CLIP"/>
    <property type="match status" value="1"/>
</dbReference>
<evidence type="ECO:0008006" key="10">
    <source>
        <dbReference type="Google" id="ProtNLM"/>
    </source>
</evidence>
<dbReference type="EMBL" id="JAPTSV010000013">
    <property type="protein sequence ID" value="KAJ1521729.1"/>
    <property type="molecule type" value="Genomic_DNA"/>
</dbReference>
<dbReference type="PROSITE" id="PS51888">
    <property type="entry name" value="CLIP"/>
    <property type="match status" value="1"/>
</dbReference>
<dbReference type="PANTHER" id="PTHR24260">
    <property type="match status" value="1"/>
</dbReference>
<evidence type="ECO:0000256" key="1">
    <source>
        <dbReference type="ARBA" id="ARBA00022729"/>
    </source>
</evidence>
<feature type="domain" description="Clip" evidence="7">
    <location>
        <begin position="15"/>
        <end position="63"/>
    </location>
</feature>